<evidence type="ECO:0000259" key="2">
    <source>
        <dbReference type="Pfam" id="PF06972"/>
    </source>
</evidence>
<dbReference type="SUPFAM" id="SSF46934">
    <property type="entry name" value="UBA-like"/>
    <property type="match status" value="1"/>
</dbReference>
<name>R0GW35_9BRAS</name>
<feature type="region of interest" description="Disordered" evidence="1">
    <location>
        <begin position="151"/>
        <end position="177"/>
    </location>
</feature>
<dbReference type="PANTHER" id="PTHR46445:SF4">
    <property type="entry name" value="PUTATIVE (DUF1296)-RELATED"/>
    <property type="match status" value="1"/>
</dbReference>
<dbReference type="Proteomes" id="UP000029121">
    <property type="component" value="Unassembled WGS sequence"/>
</dbReference>
<feature type="compositionally biased region" description="Basic and acidic residues" evidence="1">
    <location>
        <begin position="204"/>
        <end position="226"/>
    </location>
</feature>
<evidence type="ECO:0000313" key="3">
    <source>
        <dbReference type="EMBL" id="EOA15383.1"/>
    </source>
</evidence>
<gene>
    <name evidence="3" type="ORF">CARUB_v10006235mg</name>
</gene>
<feature type="domain" description="GBF-interacting protein 1 N-terminal" evidence="2">
    <location>
        <begin position="15"/>
        <end position="72"/>
    </location>
</feature>
<dbReference type="EMBL" id="KB870811">
    <property type="protein sequence ID" value="EOA15383.1"/>
    <property type="molecule type" value="Genomic_DNA"/>
</dbReference>
<feature type="compositionally biased region" description="Basic and acidic residues" evidence="1">
    <location>
        <begin position="293"/>
        <end position="305"/>
    </location>
</feature>
<dbReference type="InterPro" id="IPR009060">
    <property type="entry name" value="UBA-like_sf"/>
</dbReference>
<evidence type="ECO:0000313" key="4">
    <source>
        <dbReference type="Proteomes" id="UP000029121"/>
    </source>
</evidence>
<feature type="compositionally biased region" description="Acidic residues" evidence="1">
    <location>
        <begin position="383"/>
        <end position="393"/>
    </location>
</feature>
<feature type="region of interest" description="Disordered" evidence="1">
    <location>
        <begin position="81"/>
        <end position="101"/>
    </location>
</feature>
<organism evidence="3 4">
    <name type="scientific">Capsella rubella</name>
    <dbReference type="NCBI Taxonomy" id="81985"/>
    <lineage>
        <taxon>Eukaryota</taxon>
        <taxon>Viridiplantae</taxon>
        <taxon>Streptophyta</taxon>
        <taxon>Embryophyta</taxon>
        <taxon>Tracheophyta</taxon>
        <taxon>Spermatophyta</taxon>
        <taxon>Magnoliopsida</taxon>
        <taxon>eudicotyledons</taxon>
        <taxon>Gunneridae</taxon>
        <taxon>Pentapetalae</taxon>
        <taxon>rosids</taxon>
        <taxon>malvids</taxon>
        <taxon>Brassicales</taxon>
        <taxon>Brassicaceae</taxon>
        <taxon>Camelineae</taxon>
        <taxon>Capsella</taxon>
    </lineage>
</organism>
<dbReference type="eggNOG" id="ENOG502QRB3">
    <property type="taxonomic scope" value="Eukaryota"/>
</dbReference>
<protein>
    <recommendedName>
        <fullName evidence="2">GBF-interacting protein 1 N-terminal domain-containing protein</fullName>
    </recommendedName>
</protein>
<sequence length="732" mass="80509">MIGGGGGVSNGNAGVPASSRKVVQSLKEIVNCSELEIYVMLVECDMDPDEAICRLLSQDTFHEVKSKREKKKKTKYPVDSWTRYNTSRGGRNKYNSNEMGNAQGVPANIREKGARNHCVGSSFSSGVLGLQPPSNRFLPSCGLCSKVKKAPTRSNDAVPSSSLPTHTSQSAWVSANPGKRTMADIVKMGRPQQQNNIDVPRSSKAQESRNKAHMKDEWPSIEKQDVSHQSSSVLKPAAESKMSANQFSESQHLDETLLDNRHQETTTYPIGSPPNADHDLPASVSSKNLVNGDSRDPSDCSDENNKVKSHLYEENGAEDVSTYVANGSHQLTIENEEALPKEDKPAVIFPNHIQIHKSKCSHIMFGSFGFGIGSCQVSGLNDNLDEPLETEDDSSFKHTDTDFSGEDEEQLRNDATNEQISNQIDPNYGFVNTQQLNPSSGTNPQIQNLDTFPSVMHQGYTSSSPNTLIPSSIQDAREFYLHYSPFPTKYNTAAPSSHVGPTISMVEELRAASISTQNAVPNAGQQEAALTQHLALNSFSHQPRMPLGHYSNLISYPFMTQSYNPYMPSGFQQALPTNNQQSLAAMLPQYKSQATAHHVPPPSVNGFGGSAASSNNFSLNPASAANSYEDVSSSQFKHINHLASPHQHKNENSAAWHQGKQPNLRVTMGNGYYSFPGHQNQHLHGFRQTQQLQQQHQLSQHQQQHFGGHGYVSPYHSQAAMSLDHLHYQHQQ</sequence>
<proteinExistence type="predicted"/>
<feature type="compositionally biased region" description="Polar residues" evidence="1">
    <location>
        <begin position="152"/>
        <end position="173"/>
    </location>
</feature>
<reference evidence="4" key="1">
    <citation type="journal article" date="2013" name="Nat. Genet.">
        <title>The Capsella rubella genome and the genomic consequences of rapid mating system evolution.</title>
        <authorList>
            <person name="Slotte T."/>
            <person name="Hazzouri K.M."/>
            <person name="Agren J.A."/>
            <person name="Koenig D."/>
            <person name="Maumus F."/>
            <person name="Guo Y.L."/>
            <person name="Steige K."/>
            <person name="Platts A.E."/>
            <person name="Escobar J.S."/>
            <person name="Newman L.K."/>
            <person name="Wang W."/>
            <person name="Mandakova T."/>
            <person name="Vello E."/>
            <person name="Smith L.M."/>
            <person name="Henz S.R."/>
            <person name="Steffen J."/>
            <person name="Takuno S."/>
            <person name="Brandvain Y."/>
            <person name="Coop G."/>
            <person name="Andolfatto P."/>
            <person name="Hu T.T."/>
            <person name="Blanchette M."/>
            <person name="Clark R.M."/>
            <person name="Quesneville H."/>
            <person name="Nordborg M."/>
            <person name="Gaut B.S."/>
            <person name="Lysak M.A."/>
            <person name="Jenkins J."/>
            <person name="Grimwood J."/>
            <person name="Chapman J."/>
            <person name="Prochnik S."/>
            <person name="Shu S."/>
            <person name="Rokhsar D."/>
            <person name="Schmutz J."/>
            <person name="Weigel D."/>
            <person name="Wright S.I."/>
        </authorList>
    </citation>
    <scope>NUCLEOTIDE SEQUENCE [LARGE SCALE GENOMIC DNA]</scope>
    <source>
        <strain evidence="4">cv. Monte Gargano</strain>
    </source>
</reference>
<accession>R0GW35</accession>
<evidence type="ECO:0000256" key="1">
    <source>
        <dbReference type="SAM" id="MobiDB-lite"/>
    </source>
</evidence>
<feature type="region of interest" description="Disordered" evidence="1">
    <location>
        <begin position="189"/>
        <end position="250"/>
    </location>
</feature>
<feature type="region of interest" description="Disordered" evidence="1">
    <location>
        <begin position="383"/>
        <end position="412"/>
    </location>
</feature>
<dbReference type="STRING" id="81985.R0GW35"/>
<keyword evidence="4" id="KW-1185">Reference proteome</keyword>
<feature type="compositionally biased region" description="Polar residues" evidence="1">
    <location>
        <begin position="82"/>
        <end position="100"/>
    </location>
</feature>
<dbReference type="AlphaFoldDB" id="R0GW35"/>
<dbReference type="Pfam" id="PF06972">
    <property type="entry name" value="GIP1_N"/>
    <property type="match status" value="1"/>
</dbReference>
<feature type="region of interest" description="Disordered" evidence="1">
    <location>
        <begin position="264"/>
        <end position="305"/>
    </location>
</feature>
<dbReference type="PANTHER" id="PTHR46445">
    <property type="entry name" value="RNA POLYMERASE II DEGRADATION FACTOR-LIKE PROTEIN (DUF1296)"/>
    <property type="match status" value="1"/>
</dbReference>
<dbReference type="InterPro" id="IPR009719">
    <property type="entry name" value="GIP1_N"/>
</dbReference>